<keyword evidence="1" id="KW-1133">Transmembrane helix</keyword>
<keyword evidence="1" id="KW-0812">Transmembrane</keyword>
<dbReference type="PATRIC" id="fig|1348973.3.peg.1900"/>
<sequence>MAMQKNNIATKQDGFTMLNMLFAFAVFLVLMSFFPFVMKVMKTEISTTSYKVDLFFEHIRNDIVQAKELSISDGSLYLSMENGNRIRYQKYNTNIRRQVNEVGNEILLQNVDNVQYKIVSNGVVVSVEVAKKVAKKRLSMAPIIFFILYYRGG</sequence>
<accession>A0A072NM57</accession>
<reference evidence="2 3" key="1">
    <citation type="submission" date="2014-04" db="EMBL/GenBank/DDBJ databases">
        <title>Draft genome sequence of Bacillus azotoformans MEV2011, a (co-) denitrifying strain unable to grow in the presence of oxygen.</title>
        <authorList>
            <person name="Nielsen M."/>
            <person name="Schreiber L."/>
            <person name="Finster K."/>
            <person name="Schramm A."/>
        </authorList>
    </citation>
    <scope>NUCLEOTIDE SEQUENCE [LARGE SCALE GENOMIC DNA]</scope>
    <source>
        <strain evidence="2 3">MEV2011</strain>
    </source>
</reference>
<evidence type="ECO:0000313" key="2">
    <source>
        <dbReference type="EMBL" id="KEF38739.1"/>
    </source>
</evidence>
<dbReference type="Pfam" id="PF15980">
    <property type="entry name" value="ComGF"/>
    <property type="match status" value="1"/>
</dbReference>
<dbReference type="InterPro" id="IPR016977">
    <property type="entry name" value="ComGF"/>
</dbReference>
<name>A0A072NM57_SCHAZ</name>
<comment type="caution">
    <text evidence="2">The sequence shown here is derived from an EMBL/GenBank/DDBJ whole genome shotgun (WGS) entry which is preliminary data.</text>
</comment>
<dbReference type="Proteomes" id="UP000027936">
    <property type="component" value="Unassembled WGS sequence"/>
</dbReference>
<gene>
    <name evidence="2" type="ORF">M670_01950</name>
</gene>
<dbReference type="EMBL" id="JJRY01000006">
    <property type="protein sequence ID" value="KEF38739.1"/>
    <property type="molecule type" value="Genomic_DNA"/>
</dbReference>
<feature type="transmembrane region" description="Helical" evidence="1">
    <location>
        <begin position="20"/>
        <end position="41"/>
    </location>
</feature>
<dbReference type="NCBIfam" id="NF041002">
    <property type="entry name" value="pilin_ComGF"/>
    <property type="match status" value="1"/>
</dbReference>
<evidence type="ECO:0000313" key="3">
    <source>
        <dbReference type="Proteomes" id="UP000027936"/>
    </source>
</evidence>
<keyword evidence="1" id="KW-0472">Membrane</keyword>
<dbReference type="AlphaFoldDB" id="A0A072NM57"/>
<evidence type="ECO:0000256" key="1">
    <source>
        <dbReference type="SAM" id="Phobius"/>
    </source>
</evidence>
<proteinExistence type="predicted"/>
<organism evidence="2 3">
    <name type="scientific">Schinkia azotoformans MEV2011</name>
    <dbReference type="NCBI Taxonomy" id="1348973"/>
    <lineage>
        <taxon>Bacteria</taxon>
        <taxon>Bacillati</taxon>
        <taxon>Bacillota</taxon>
        <taxon>Bacilli</taxon>
        <taxon>Bacillales</taxon>
        <taxon>Bacillaceae</taxon>
        <taxon>Calidifontibacillus/Schinkia group</taxon>
        <taxon>Schinkia</taxon>
    </lineage>
</organism>
<protein>
    <submittedName>
        <fullName evidence="2">Competence protein ComGF</fullName>
    </submittedName>
</protein>